<keyword evidence="2" id="KW-0812">Transmembrane</keyword>
<proteinExistence type="predicted"/>
<keyword evidence="2" id="KW-0472">Membrane</keyword>
<accession>A0AAV9G5F3</accession>
<protein>
    <submittedName>
        <fullName evidence="3">Uncharacterized protein</fullName>
    </submittedName>
</protein>
<organism evidence="3 4">
    <name type="scientific">Podospora aff. communis PSN243</name>
    <dbReference type="NCBI Taxonomy" id="3040156"/>
    <lineage>
        <taxon>Eukaryota</taxon>
        <taxon>Fungi</taxon>
        <taxon>Dikarya</taxon>
        <taxon>Ascomycota</taxon>
        <taxon>Pezizomycotina</taxon>
        <taxon>Sordariomycetes</taxon>
        <taxon>Sordariomycetidae</taxon>
        <taxon>Sordariales</taxon>
        <taxon>Podosporaceae</taxon>
        <taxon>Podospora</taxon>
    </lineage>
</organism>
<keyword evidence="2" id="KW-1133">Transmembrane helix</keyword>
<evidence type="ECO:0000256" key="1">
    <source>
        <dbReference type="SAM" id="MobiDB-lite"/>
    </source>
</evidence>
<feature type="compositionally biased region" description="Pro residues" evidence="1">
    <location>
        <begin position="21"/>
        <end position="38"/>
    </location>
</feature>
<name>A0AAV9G5F3_9PEZI</name>
<dbReference type="EMBL" id="MU865996">
    <property type="protein sequence ID" value="KAK4443267.1"/>
    <property type="molecule type" value="Genomic_DNA"/>
</dbReference>
<keyword evidence="4" id="KW-1185">Reference proteome</keyword>
<feature type="region of interest" description="Disordered" evidence="1">
    <location>
        <begin position="1"/>
        <end position="38"/>
    </location>
</feature>
<sequence length="390" mass="43153">MTLKKPVTIPVLSADEEQQPTPSPPDLSPLDPHPPLPPSLPHRLLTTLTLHLPHLALPLSIILTSAITGSTTYAIANMVIQKRANVSVNPNPTHWLRNARGVYDACYQGCDYKAGCEAGYAWDNCGVTARVGVEGGVECAGARMWNWDDRDKYPEVCLRELGELLKERVLAELRENELRWLGLVVLAVLAGAVVGVLVYKWWKRLVRCAPCERKMEESRAEASGWPGWRESLPGRRYRRRRQAPGAKRGWKGVLVALLGLGKGAVAGRRSLLKSEATVYFSNANNTVSGSVTGRWAYHFLECRVKGGCSWISNPPARYVEEMLPRVAKCGSRVSVKPRGPDFSFPTKRVAHPGIEKQWRVTIKVSGYNVTRSNETDPEVLCLYNLGGALP</sequence>
<feature type="transmembrane region" description="Helical" evidence="2">
    <location>
        <begin position="180"/>
        <end position="202"/>
    </location>
</feature>
<feature type="transmembrane region" description="Helical" evidence="2">
    <location>
        <begin position="55"/>
        <end position="76"/>
    </location>
</feature>
<gene>
    <name evidence="3" type="ORF">QBC34DRAFT_443507</name>
</gene>
<reference evidence="3" key="1">
    <citation type="journal article" date="2023" name="Mol. Phylogenet. Evol.">
        <title>Genome-scale phylogeny and comparative genomics of the fungal order Sordariales.</title>
        <authorList>
            <person name="Hensen N."/>
            <person name="Bonometti L."/>
            <person name="Westerberg I."/>
            <person name="Brannstrom I.O."/>
            <person name="Guillou S."/>
            <person name="Cros-Aarteil S."/>
            <person name="Calhoun S."/>
            <person name="Haridas S."/>
            <person name="Kuo A."/>
            <person name="Mondo S."/>
            <person name="Pangilinan J."/>
            <person name="Riley R."/>
            <person name="LaButti K."/>
            <person name="Andreopoulos B."/>
            <person name="Lipzen A."/>
            <person name="Chen C."/>
            <person name="Yan M."/>
            <person name="Daum C."/>
            <person name="Ng V."/>
            <person name="Clum A."/>
            <person name="Steindorff A."/>
            <person name="Ohm R.A."/>
            <person name="Martin F."/>
            <person name="Silar P."/>
            <person name="Natvig D.O."/>
            <person name="Lalanne C."/>
            <person name="Gautier V."/>
            <person name="Ament-Velasquez S.L."/>
            <person name="Kruys A."/>
            <person name="Hutchinson M.I."/>
            <person name="Powell A.J."/>
            <person name="Barry K."/>
            <person name="Miller A.N."/>
            <person name="Grigoriev I.V."/>
            <person name="Debuchy R."/>
            <person name="Gladieux P."/>
            <person name="Hiltunen Thoren M."/>
            <person name="Johannesson H."/>
        </authorList>
    </citation>
    <scope>NUCLEOTIDE SEQUENCE</scope>
    <source>
        <strain evidence="3">PSN243</strain>
    </source>
</reference>
<reference evidence="3" key="2">
    <citation type="submission" date="2023-05" db="EMBL/GenBank/DDBJ databases">
        <authorList>
            <consortium name="Lawrence Berkeley National Laboratory"/>
            <person name="Steindorff A."/>
            <person name="Hensen N."/>
            <person name="Bonometti L."/>
            <person name="Westerberg I."/>
            <person name="Brannstrom I.O."/>
            <person name="Guillou S."/>
            <person name="Cros-Aarteil S."/>
            <person name="Calhoun S."/>
            <person name="Haridas S."/>
            <person name="Kuo A."/>
            <person name="Mondo S."/>
            <person name="Pangilinan J."/>
            <person name="Riley R."/>
            <person name="Labutti K."/>
            <person name="Andreopoulos B."/>
            <person name="Lipzen A."/>
            <person name="Chen C."/>
            <person name="Yanf M."/>
            <person name="Daum C."/>
            <person name="Ng V."/>
            <person name="Clum A."/>
            <person name="Ohm R."/>
            <person name="Martin F."/>
            <person name="Silar P."/>
            <person name="Natvig D."/>
            <person name="Lalanne C."/>
            <person name="Gautier V."/>
            <person name="Ament-Velasquez S.L."/>
            <person name="Kruys A."/>
            <person name="Hutchinson M.I."/>
            <person name="Powell A.J."/>
            <person name="Barry K."/>
            <person name="Miller A.N."/>
            <person name="Grigoriev I.V."/>
            <person name="Debuchy R."/>
            <person name="Gladieux P."/>
            <person name="Thoren M.H."/>
            <person name="Johannesson H."/>
        </authorList>
    </citation>
    <scope>NUCLEOTIDE SEQUENCE</scope>
    <source>
        <strain evidence="3">PSN243</strain>
    </source>
</reference>
<evidence type="ECO:0000313" key="3">
    <source>
        <dbReference type="EMBL" id="KAK4443267.1"/>
    </source>
</evidence>
<evidence type="ECO:0000313" key="4">
    <source>
        <dbReference type="Proteomes" id="UP001321760"/>
    </source>
</evidence>
<evidence type="ECO:0000256" key="2">
    <source>
        <dbReference type="SAM" id="Phobius"/>
    </source>
</evidence>
<dbReference type="AlphaFoldDB" id="A0AAV9G5F3"/>
<comment type="caution">
    <text evidence="3">The sequence shown here is derived from an EMBL/GenBank/DDBJ whole genome shotgun (WGS) entry which is preliminary data.</text>
</comment>
<dbReference type="Proteomes" id="UP001321760">
    <property type="component" value="Unassembled WGS sequence"/>
</dbReference>